<reference evidence="2 3" key="1">
    <citation type="submission" date="2020-04" db="EMBL/GenBank/DDBJ databases">
        <authorList>
            <person name="Wallbank WR R."/>
            <person name="Pardo Diaz C."/>
            <person name="Kozak K."/>
            <person name="Martin S."/>
            <person name="Jiggins C."/>
            <person name="Moest M."/>
            <person name="Warren A I."/>
            <person name="Byers J.R.P. K."/>
            <person name="Montejo-Kovacevich G."/>
            <person name="Yen C E."/>
        </authorList>
    </citation>
    <scope>NUCLEOTIDE SEQUENCE [LARGE SCALE GENOMIC DNA]</scope>
</reference>
<dbReference type="Proteomes" id="UP000494256">
    <property type="component" value="Unassembled WGS sequence"/>
</dbReference>
<proteinExistence type="predicted"/>
<protein>
    <submittedName>
        <fullName evidence="2">Uncharacterized protein</fullName>
    </submittedName>
</protein>
<evidence type="ECO:0000256" key="1">
    <source>
        <dbReference type="SAM" id="MobiDB-lite"/>
    </source>
</evidence>
<sequence length="158" mass="17528">MMVQAVTVVLHTQRTVFPQMNMIWCISRQFHMLYSQYNTLLQNLLKDETKTVSNDSEPVDAGDDQSKDSLSTPTQVAEGAHDSSICNNPVIAANTNSSSCKDGDDDPPEEQTTWPKKTIMVAEAANVPLPDDDDEKETEDYEDKPGICLMSALLKSFI</sequence>
<dbReference type="OrthoDB" id="10051617at2759"/>
<name>A0A8S1BRI2_ARCPL</name>
<accession>A0A8S1BRI2</accession>
<dbReference type="EMBL" id="CADEBD010000745">
    <property type="protein sequence ID" value="CAB3259624.1"/>
    <property type="molecule type" value="Genomic_DNA"/>
</dbReference>
<comment type="caution">
    <text evidence="2">The sequence shown here is derived from an EMBL/GenBank/DDBJ whole genome shotgun (WGS) entry which is preliminary data.</text>
</comment>
<evidence type="ECO:0000313" key="3">
    <source>
        <dbReference type="Proteomes" id="UP000494256"/>
    </source>
</evidence>
<evidence type="ECO:0000313" key="2">
    <source>
        <dbReference type="EMBL" id="CAB3259624.1"/>
    </source>
</evidence>
<organism evidence="2 3">
    <name type="scientific">Arctia plantaginis</name>
    <name type="common">Wood tiger moth</name>
    <name type="synonym">Phalaena plantaginis</name>
    <dbReference type="NCBI Taxonomy" id="874455"/>
    <lineage>
        <taxon>Eukaryota</taxon>
        <taxon>Metazoa</taxon>
        <taxon>Ecdysozoa</taxon>
        <taxon>Arthropoda</taxon>
        <taxon>Hexapoda</taxon>
        <taxon>Insecta</taxon>
        <taxon>Pterygota</taxon>
        <taxon>Neoptera</taxon>
        <taxon>Endopterygota</taxon>
        <taxon>Lepidoptera</taxon>
        <taxon>Glossata</taxon>
        <taxon>Ditrysia</taxon>
        <taxon>Noctuoidea</taxon>
        <taxon>Erebidae</taxon>
        <taxon>Arctiinae</taxon>
        <taxon>Arctia</taxon>
    </lineage>
</organism>
<gene>
    <name evidence="2" type="ORF">APLA_LOCUS16617</name>
</gene>
<dbReference type="AlphaFoldDB" id="A0A8S1BRI2"/>
<feature type="region of interest" description="Disordered" evidence="1">
    <location>
        <begin position="51"/>
        <end position="120"/>
    </location>
</feature>